<sequence>MGKAIEVALHGIVVLDTGGDEDNDELEIRGKLIAQAGFSPSHIRETRQMWQKGIMMV</sequence>
<reference evidence="1" key="1">
    <citation type="submission" date="2023-12" db="EMBL/GenBank/DDBJ databases">
        <title>Genome sequence of Bacillus thuringiensis strain SS10.</title>
        <authorList>
            <person name="Rouis S."/>
        </authorList>
    </citation>
    <scope>NUCLEOTIDE SEQUENCE</scope>
    <source>
        <strain evidence="1">SS10</strain>
    </source>
</reference>
<organism evidence="1 2">
    <name type="scientific">Bacillus thuringiensis</name>
    <dbReference type="NCBI Taxonomy" id="1428"/>
    <lineage>
        <taxon>Bacteria</taxon>
        <taxon>Bacillati</taxon>
        <taxon>Bacillota</taxon>
        <taxon>Bacilli</taxon>
        <taxon>Bacillales</taxon>
        <taxon>Bacillaceae</taxon>
        <taxon>Bacillus</taxon>
        <taxon>Bacillus cereus group</taxon>
    </lineage>
</organism>
<proteinExistence type="predicted"/>
<dbReference type="Proteomes" id="UP001292252">
    <property type="component" value="Unassembled WGS sequence"/>
</dbReference>
<dbReference type="AlphaFoldDB" id="A0AAW9JIY6"/>
<gene>
    <name evidence="1" type="ORF">U2F49_26825</name>
</gene>
<dbReference type="RefSeq" id="WP_322471327.1">
    <property type="nucleotide sequence ID" value="NZ_JAXOTW010000022.1"/>
</dbReference>
<accession>A0AAW9JIY6</accession>
<name>A0AAW9JIY6_BACTU</name>
<dbReference type="EMBL" id="JAXOTW010000022">
    <property type="protein sequence ID" value="MDZ5479794.1"/>
    <property type="molecule type" value="Genomic_DNA"/>
</dbReference>
<evidence type="ECO:0000313" key="1">
    <source>
        <dbReference type="EMBL" id="MDZ5479794.1"/>
    </source>
</evidence>
<protein>
    <submittedName>
        <fullName evidence="1">Uncharacterized protein</fullName>
    </submittedName>
</protein>
<evidence type="ECO:0000313" key="2">
    <source>
        <dbReference type="Proteomes" id="UP001292252"/>
    </source>
</evidence>
<comment type="caution">
    <text evidence="1">The sequence shown here is derived from an EMBL/GenBank/DDBJ whole genome shotgun (WGS) entry which is preliminary data.</text>
</comment>